<comment type="caution">
    <text evidence="1">The sequence shown here is derived from an EMBL/GenBank/DDBJ whole genome shotgun (WGS) entry which is preliminary data.</text>
</comment>
<proteinExistence type="predicted"/>
<dbReference type="EMBL" id="JAVDTF010000003">
    <property type="protein sequence ID" value="MDR6784548.1"/>
    <property type="molecule type" value="Genomic_DNA"/>
</dbReference>
<reference evidence="1" key="1">
    <citation type="submission" date="2023-07" db="EMBL/GenBank/DDBJ databases">
        <title>Sorghum-associated microbial communities from plants grown in Nebraska, USA.</title>
        <authorList>
            <person name="Schachtman D."/>
        </authorList>
    </citation>
    <scope>NUCLEOTIDE SEQUENCE</scope>
    <source>
        <strain evidence="1">2697</strain>
    </source>
</reference>
<organism evidence="1 2">
    <name type="scientific">Pedobacter africanus</name>
    <dbReference type="NCBI Taxonomy" id="151894"/>
    <lineage>
        <taxon>Bacteria</taxon>
        <taxon>Pseudomonadati</taxon>
        <taxon>Bacteroidota</taxon>
        <taxon>Sphingobacteriia</taxon>
        <taxon>Sphingobacteriales</taxon>
        <taxon>Sphingobacteriaceae</taxon>
        <taxon>Pedobacter</taxon>
    </lineage>
</organism>
<sequence length="492" mass="55585">MKIFKKYTLVSAFALSLLVQFSCKKEFLEIVPKGQKVLKTTNDYEQVLNISNIQTFLPANIYMGDEMAAMQSFYTEIPPRMQRLFRYDDRIYDAGATPDEFSSAATNEAIYIRRLYVFNKVINNVMDSEGGTDAQKKAILAQAKVLRAICNFMFLSDFSKPYNANTAATDLGIPDITKSDVNQTNFVRLSQKANYELMINDINESIPDLGILTHRRKISKLTAYTYLARIYFAMNNFTAAKTNVDLAFLEIPKANIPVALYDYNVVMNPAGGSQSWLPHNGFSYSGNKPQVINDTETIFNIDATKTLFSAPNTFVLSEETVKLFDLTDRRLYKSDDLDFDGVLVYPRGMRRPQFAFLEDVGPVLPDLYLMRAEARARTNDLAGAVQDVQALRVKRTSGAAAPVPSAIAADQNKLVRFILDERIRELFFTGNRWLDMRRLSQDPVYGDHVKYIHKTFADNGNVAQSFTLKPERFALKFGEVVLGTSNGLEENP</sequence>
<protein>
    <submittedName>
        <fullName evidence="1">Uncharacterized protein</fullName>
    </submittedName>
</protein>
<keyword evidence="2" id="KW-1185">Reference proteome</keyword>
<name>A0ACC6KZP1_9SPHI</name>
<dbReference type="Proteomes" id="UP001246858">
    <property type="component" value="Unassembled WGS sequence"/>
</dbReference>
<accession>A0ACC6KZP1</accession>
<gene>
    <name evidence="1" type="ORF">J2X78_003122</name>
</gene>
<evidence type="ECO:0000313" key="2">
    <source>
        <dbReference type="Proteomes" id="UP001246858"/>
    </source>
</evidence>
<evidence type="ECO:0000313" key="1">
    <source>
        <dbReference type="EMBL" id="MDR6784548.1"/>
    </source>
</evidence>